<dbReference type="Proteomes" id="UP000034704">
    <property type="component" value="Unassembled WGS sequence"/>
</dbReference>
<evidence type="ECO:0000256" key="6">
    <source>
        <dbReference type="ARBA" id="ARBA00023136"/>
    </source>
</evidence>
<dbReference type="STRING" id="1618756.UV12_C0001G0054"/>
<dbReference type="GO" id="GO:0016872">
    <property type="term" value="F:intramolecular lyase activity"/>
    <property type="evidence" value="ECO:0007669"/>
    <property type="project" value="InterPro"/>
</dbReference>
<dbReference type="GO" id="GO:0016020">
    <property type="term" value="C:membrane"/>
    <property type="evidence" value="ECO:0007669"/>
    <property type="project" value="UniProtKB-SubCell"/>
</dbReference>
<name>A0A0G0ZI52_9BACT</name>
<accession>A0A0G0ZI52</accession>
<dbReference type="AlphaFoldDB" id="A0A0G0ZI52"/>
<feature type="transmembrane region" description="Helical" evidence="8">
    <location>
        <begin position="12"/>
        <end position="29"/>
    </location>
</feature>
<keyword evidence="4" id="KW-0125">Carotenoid biosynthesis</keyword>
<sequence>MNSIHEPQLAWLIWSLILVAVWFFVYVLLKNKDSKRKMIIVSLWTSLFGITEPIFVPEYWNPPSLFDLAHQTGFDIESFIFSFAIGGIVVVIYERIFHRQHKQMTPHEQHLARHQYHLISLLSAPATFLILLVASPLNPIYSAIIAMTVGGFATWYCRPDLKKKMLMSATLFLGIYFVYFITLIALYPGYVEQVWNLSAISGILILGVPAEELLFAFSFGFIWSSIYEHITWTKV</sequence>
<dbReference type="EMBL" id="LCDG01000001">
    <property type="protein sequence ID" value="KKS48359.1"/>
    <property type="molecule type" value="Genomic_DNA"/>
</dbReference>
<evidence type="ECO:0000256" key="4">
    <source>
        <dbReference type="ARBA" id="ARBA00022746"/>
    </source>
</evidence>
<keyword evidence="5 8" id="KW-1133">Transmembrane helix</keyword>
<feature type="transmembrane region" description="Helical" evidence="8">
    <location>
        <begin position="169"/>
        <end position="187"/>
    </location>
</feature>
<evidence type="ECO:0000256" key="2">
    <source>
        <dbReference type="ARBA" id="ARBA00004829"/>
    </source>
</evidence>
<keyword evidence="3 8" id="KW-0812">Transmembrane</keyword>
<evidence type="ECO:0000256" key="5">
    <source>
        <dbReference type="ARBA" id="ARBA00022989"/>
    </source>
</evidence>
<feature type="transmembrane region" description="Helical" evidence="8">
    <location>
        <begin position="199"/>
        <end position="223"/>
    </location>
</feature>
<keyword evidence="7" id="KW-0413">Isomerase</keyword>
<evidence type="ECO:0000259" key="9">
    <source>
        <dbReference type="Pfam" id="PF18916"/>
    </source>
</evidence>
<organism evidence="10 11">
    <name type="scientific">Candidatus Nomurabacteria bacterium GW2011_GWC2_42_20</name>
    <dbReference type="NCBI Taxonomy" id="1618756"/>
    <lineage>
        <taxon>Bacteria</taxon>
        <taxon>Candidatus Nomuraibacteriota</taxon>
    </lineage>
</organism>
<proteinExistence type="predicted"/>
<dbReference type="GO" id="GO:0045436">
    <property type="term" value="F:lycopene beta cyclase activity"/>
    <property type="evidence" value="ECO:0007669"/>
    <property type="project" value="UniProtKB-ARBA"/>
</dbReference>
<evidence type="ECO:0000256" key="1">
    <source>
        <dbReference type="ARBA" id="ARBA00004141"/>
    </source>
</evidence>
<feature type="transmembrane region" description="Helical" evidence="8">
    <location>
        <begin position="116"/>
        <end position="134"/>
    </location>
</feature>
<comment type="caution">
    <text evidence="10">The sequence shown here is derived from an EMBL/GenBank/DDBJ whole genome shotgun (WGS) entry which is preliminary data.</text>
</comment>
<evidence type="ECO:0000256" key="7">
    <source>
        <dbReference type="ARBA" id="ARBA00023235"/>
    </source>
</evidence>
<feature type="transmembrane region" description="Helical" evidence="8">
    <location>
        <begin position="76"/>
        <end position="96"/>
    </location>
</feature>
<gene>
    <name evidence="10" type="ORF">UV12_C0001G0054</name>
</gene>
<dbReference type="GO" id="GO:0016117">
    <property type="term" value="P:carotenoid biosynthetic process"/>
    <property type="evidence" value="ECO:0007669"/>
    <property type="project" value="UniProtKB-KW"/>
</dbReference>
<comment type="subcellular location">
    <subcellularLocation>
        <location evidence="1">Membrane</location>
        <topology evidence="1">Multi-pass membrane protein</topology>
    </subcellularLocation>
</comment>
<keyword evidence="6 8" id="KW-0472">Membrane</keyword>
<evidence type="ECO:0000256" key="3">
    <source>
        <dbReference type="ARBA" id="ARBA00022692"/>
    </source>
</evidence>
<dbReference type="InterPro" id="IPR017825">
    <property type="entry name" value="Lycopene_cyclase_dom"/>
</dbReference>
<dbReference type="PATRIC" id="fig|1618756.3.peg.54"/>
<feature type="transmembrane region" description="Helical" evidence="8">
    <location>
        <begin position="140"/>
        <end position="157"/>
    </location>
</feature>
<evidence type="ECO:0000256" key="8">
    <source>
        <dbReference type="SAM" id="Phobius"/>
    </source>
</evidence>
<evidence type="ECO:0000313" key="11">
    <source>
        <dbReference type="Proteomes" id="UP000034704"/>
    </source>
</evidence>
<dbReference type="Pfam" id="PF18916">
    <property type="entry name" value="Lycopene_cyc"/>
    <property type="match status" value="1"/>
</dbReference>
<comment type="pathway">
    <text evidence="2">Carotenoid biosynthesis.</text>
</comment>
<evidence type="ECO:0000313" key="10">
    <source>
        <dbReference type="EMBL" id="KKS48359.1"/>
    </source>
</evidence>
<feature type="domain" description="Lycopene cyclase" evidence="9">
    <location>
        <begin position="138"/>
        <end position="230"/>
    </location>
</feature>
<protein>
    <recommendedName>
        <fullName evidence="9">Lycopene cyclase domain-containing protein</fullName>
    </recommendedName>
</protein>
<reference evidence="10 11" key="1">
    <citation type="journal article" date="2015" name="Nature">
        <title>rRNA introns, odd ribosomes, and small enigmatic genomes across a large radiation of phyla.</title>
        <authorList>
            <person name="Brown C.T."/>
            <person name="Hug L.A."/>
            <person name="Thomas B.C."/>
            <person name="Sharon I."/>
            <person name="Castelle C.J."/>
            <person name="Singh A."/>
            <person name="Wilkins M.J."/>
            <person name="Williams K.H."/>
            <person name="Banfield J.F."/>
        </authorList>
    </citation>
    <scope>NUCLEOTIDE SEQUENCE [LARGE SCALE GENOMIC DNA]</scope>
</reference>
<feature type="transmembrane region" description="Helical" evidence="8">
    <location>
        <begin position="38"/>
        <end position="56"/>
    </location>
</feature>